<feature type="repeat" description="Solcar" evidence="9">
    <location>
        <begin position="42"/>
        <end position="124"/>
    </location>
</feature>
<protein>
    <submittedName>
        <fullName evidence="13">Mitochondrial carrier domain-containing protein</fullName>
    </submittedName>
</protein>
<evidence type="ECO:0000256" key="4">
    <source>
        <dbReference type="ARBA" id="ARBA00022692"/>
    </source>
</evidence>
<feature type="repeat" description="Solcar" evidence="9">
    <location>
        <begin position="161"/>
        <end position="264"/>
    </location>
</feature>
<dbReference type="PANTHER" id="PTHR45624:SF9">
    <property type="entry name" value="CARRIER PROTEIN, PUTATIVE (AFU_ORTHOLOGUE AFUA_4G06390)-RELATED"/>
    <property type="match status" value="1"/>
</dbReference>
<comment type="caution">
    <text evidence="13">The sequence shown here is derived from an EMBL/GenBank/DDBJ whole genome shotgun (WGS) entry which is preliminary data.</text>
</comment>
<dbReference type="Pfam" id="PF00153">
    <property type="entry name" value="Mito_carr"/>
    <property type="match status" value="2"/>
</dbReference>
<dbReference type="GeneID" id="80882038"/>
<dbReference type="InterPro" id="IPR050567">
    <property type="entry name" value="Mitochondrial_Carrier"/>
</dbReference>
<keyword evidence="7" id="KW-0496">Mitochondrion</keyword>
<organism evidence="13 14">
    <name type="scientific">Lipomyces tetrasporus</name>
    <dbReference type="NCBI Taxonomy" id="54092"/>
    <lineage>
        <taxon>Eukaryota</taxon>
        <taxon>Fungi</taxon>
        <taxon>Dikarya</taxon>
        <taxon>Ascomycota</taxon>
        <taxon>Saccharomycotina</taxon>
        <taxon>Lipomycetes</taxon>
        <taxon>Lipomycetales</taxon>
        <taxon>Lipomycetaceae</taxon>
        <taxon>Lipomyces</taxon>
    </lineage>
</organism>
<keyword evidence="14" id="KW-1185">Reference proteome</keyword>
<dbReference type="EMBL" id="JARPMG010000010">
    <property type="protein sequence ID" value="KAJ8097890.1"/>
    <property type="molecule type" value="Genomic_DNA"/>
</dbReference>
<evidence type="ECO:0000256" key="1">
    <source>
        <dbReference type="ARBA" id="ARBA00004225"/>
    </source>
</evidence>
<comment type="similarity">
    <text evidence="2 10">Belongs to the mitochondrial carrier (TC 2.A.29) family.</text>
</comment>
<dbReference type="PANTHER" id="PTHR45624">
    <property type="entry name" value="MITOCHONDRIAL BASIC AMINO ACIDS TRANSPORTER-RELATED"/>
    <property type="match status" value="1"/>
</dbReference>
<dbReference type="GO" id="GO:0031966">
    <property type="term" value="C:mitochondrial membrane"/>
    <property type="evidence" value="ECO:0007669"/>
    <property type="project" value="UniProtKB-SubCell"/>
</dbReference>
<evidence type="ECO:0000256" key="6">
    <source>
        <dbReference type="ARBA" id="ARBA00022989"/>
    </source>
</evidence>
<evidence type="ECO:0000256" key="10">
    <source>
        <dbReference type="RuleBase" id="RU000488"/>
    </source>
</evidence>
<evidence type="ECO:0000256" key="8">
    <source>
        <dbReference type="ARBA" id="ARBA00023136"/>
    </source>
</evidence>
<evidence type="ECO:0000256" key="7">
    <source>
        <dbReference type="ARBA" id="ARBA00023128"/>
    </source>
</evidence>
<keyword evidence="3 10" id="KW-0813">Transport</keyword>
<dbReference type="RefSeq" id="XP_056041340.1">
    <property type="nucleotide sequence ID" value="XM_056186872.1"/>
</dbReference>
<dbReference type="Gene3D" id="1.50.40.10">
    <property type="entry name" value="Mitochondrial carrier domain"/>
    <property type="match status" value="1"/>
</dbReference>
<accession>A0AAD7QMU3</accession>
<keyword evidence="4 9" id="KW-0812">Transmembrane</keyword>
<name>A0AAD7QMU3_9ASCO</name>
<keyword evidence="5" id="KW-0677">Repeat</keyword>
<evidence type="ECO:0000256" key="5">
    <source>
        <dbReference type="ARBA" id="ARBA00022737"/>
    </source>
</evidence>
<dbReference type="PROSITE" id="PS50920">
    <property type="entry name" value="SOLCAR"/>
    <property type="match status" value="3"/>
</dbReference>
<feature type="transmembrane region" description="Helical" evidence="12">
    <location>
        <begin position="165"/>
        <end position="186"/>
    </location>
</feature>
<feature type="repeat" description="Solcar" evidence="9">
    <location>
        <begin position="275"/>
        <end position="358"/>
    </location>
</feature>
<gene>
    <name evidence="13" type="ORF">POJ06DRAFT_24711</name>
</gene>
<evidence type="ECO:0000256" key="11">
    <source>
        <dbReference type="SAM" id="MobiDB-lite"/>
    </source>
</evidence>
<keyword evidence="8 9" id="KW-0472">Membrane</keyword>
<dbReference type="GO" id="GO:0022857">
    <property type="term" value="F:transmembrane transporter activity"/>
    <property type="evidence" value="ECO:0007669"/>
    <property type="project" value="TreeGrafter"/>
</dbReference>
<feature type="transmembrane region" description="Helical" evidence="12">
    <location>
        <begin position="278"/>
        <end position="298"/>
    </location>
</feature>
<comment type="subcellular location">
    <subcellularLocation>
        <location evidence="1">Mitochondrion membrane</location>
        <topology evidence="1">Multi-pass membrane protein</topology>
    </subcellularLocation>
</comment>
<dbReference type="InterPro" id="IPR023395">
    <property type="entry name" value="MCP_dom_sf"/>
</dbReference>
<evidence type="ECO:0000313" key="14">
    <source>
        <dbReference type="Proteomes" id="UP001217417"/>
    </source>
</evidence>
<dbReference type="Proteomes" id="UP001217417">
    <property type="component" value="Unassembled WGS sequence"/>
</dbReference>
<feature type="region of interest" description="Disordered" evidence="11">
    <location>
        <begin position="1"/>
        <end position="21"/>
    </location>
</feature>
<dbReference type="AlphaFoldDB" id="A0AAD7QMU3"/>
<reference evidence="13" key="1">
    <citation type="submission" date="2023-03" db="EMBL/GenBank/DDBJ databases">
        <title>Near-Complete genome sequence of Lipomyces tetrasporous NRRL Y-64009, an oleaginous yeast capable of growing on lignocellulosic hydrolysates.</title>
        <authorList>
            <consortium name="Lawrence Berkeley National Laboratory"/>
            <person name="Jagtap S.S."/>
            <person name="Liu J.-J."/>
            <person name="Walukiewicz H.E."/>
            <person name="Pangilinan J."/>
            <person name="Lipzen A."/>
            <person name="Ahrendt S."/>
            <person name="Koriabine M."/>
            <person name="Cobaugh K."/>
            <person name="Salamov A."/>
            <person name="Yoshinaga Y."/>
            <person name="Ng V."/>
            <person name="Daum C."/>
            <person name="Grigoriev I.V."/>
            <person name="Slininger P.J."/>
            <person name="Dien B.S."/>
            <person name="Jin Y.-S."/>
            <person name="Rao C.V."/>
        </authorList>
    </citation>
    <scope>NUCLEOTIDE SEQUENCE</scope>
    <source>
        <strain evidence="13">NRRL Y-64009</strain>
    </source>
</reference>
<dbReference type="InterPro" id="IPR018108">
    <property type="entry name" value="MCP_transmembrane"/>
</dbReference>
<evidence type="ECO:0000313" key="13">
    <source>
        <dbReference type="EMBL" id="KAJ8097890.1"/>
    </source>
</evidence>
<evidence type="ECO:0000256" key="12">
    <source>
        <dbReference type="SAM" id="Phobius"/>
    </source>
</evidence>
<sequence>MATSSRPEEQLGSNVQSSRPSLSTSFVITSDGSERELPSTWQREYNTAVSAGLSSLVSTFVGFPFDSIKTRMQAYKFRSVLDCVMVTKKTEGIRGFFRGVGAPMISVTIVRTLSFSIYAQCRATYTDAFNRLLGEGYIVDPTGPVLLTPEQKATPGPNLIRALPMYFMSGFTAGGFIALFSCPFEFTKLSTQIELLMARATHAPLPDSDPAAPRYSPKGTLESFKDIIHKRGILGLYSGFRYHFARDALGTSLYFTVYESSKQLFSMYNPNGGPPGPLVIAISGGLCGVFSWAVLFPLDTMKSIVQRDILTRPPGTPIKKRPFQLFNPRMYRGLGVSIARTGLVNMTFFSIYEQLYKHL</sequence>
<evidence type="ECO:0000256" key="3">
    <source>
        <dbReference type="ARBA" id="ARBA00022448"/>
    </source>
</evidence>
<keyword evidence="6 12" id="KW-1133">Transmembrane helix</keyword>
<evidence type="ECO:0000256" key="2">
    <source>
        <dbReference type="ARBA" id="ARBA00006375"/>
    </source>
</evidence>
<evidence type="ECO:0000256" key="9">
    <source>
        <dbReference type="PROSITE-ProRule" id="PRU00282"/>
    </source>
</evidence>
<proteinExistence type="inferred from homology"/>
<dbReference type="SUPFAM" id="SSF103506">
    <property type="entry name" value="Mitochondrial carrier"/>
    <property type="match status" value="1"/>
</dbReference>